<dbReference type="PROSITE" id="PS50217">
    <property type="entry name" value="BZIP"/>
    <property type="match status" value="1"/>
</dbReference>
<organism evidence="4 5">
    <name type="scientific">Rhipicephalus sanguineus</name>
    <name type="common">Brown dog tick</name>
    <name type="synonym">Ixodes sanguineus</name>
    <dbReference type="NCBI Taxonomy" id="34632"/>
    <lineage>
        <taxon>Eukaryota</taxon>
        <taxon>Metazoa</taxon>
        <taxon>Ecdysozoa</taxon>
        <taxon>Arthropoda</taxon>
        <taxon>Chelicerata</taxon>
        <taxon>Arachnida</taxon>
        <taxon>Acari</taxon>
        <taxon>Parasitiformes</taxon>
        <taxon>Ixodida</taxon>
        <taxon>Ixodoidea</taxon>
        <taxon>Ixodidae</taxon>
        <taxon>Rhipicephalinae</taxon>
        <taxon>Rhipicephalus</taxon>
        <taxon>Rhipicephalus</taxon>
    </lineage>
</organism>
<dbReference type="Proteomes" id="UP000821837">
    <property type="component" value="Unassembled WGS sequence"/>
</dbReference>
<dbReference type="InterPro" id="IPR046347">
    <property type="entry name" value="bZIP_sf"/>
</dbReference>
<gene>
    <name evidence="4" type="ORF">HPB52_009159</name>
</gene>
<dbReference type="SMART" id="SM00338">
    <property type="entry name" value="BRLZ"/>
    <property type="match status" value="1"/>
</dbReference>
<keyword evidence="1" id="KW-0175">Coiled coil</keyword>
<dbReference type="Gene3D" id="1.20.5.170">
    <property type="match status" value="1"/>
</dbReference>
<dbReference type="Pfam" id="PF00170">
    <property type="entry name" value="bZIP_1"/>
    <property type="match status" value="1"/>
</dbReference>
<dbReference type="SUPFAM" id="SSF57959">
    <property type="entry name" value="Leucine zipper domain"/>
    <property type="match status" value="1"/>
</dbReference>
<feature type="domain" description="BZIP" evidence="3">
    <location>
        <begin position="230"/>
        <end position="293"/>
    </location>
</feature>
<proteinExistence type="predicted"/>
<feature type="compositionally biased region" description="Low complexity" evidence="2">
    <location>
        <begin position="1"/>
        <end position="19"/>
    </location>
</feature>
<dbReference type="GO" id="GO:0003700">
    <property type="term" value="F:DNA-binding transcription factor activity"/>
    <property type="evidence" value="ECO:0007669"/>
    <property type="project" value="InterPro"/>
</dbReference>
<evidence type="ECO:0000313" key="4">
    <source>
        <dbReference type="EMBL" id="KAH7943503.1"/>
    </source>
</evidence>
<sequence>MNDTNAATSPAIPTTATVPETGRSDHTFVIVDGGDLCSKSDVPSHTADIDTAPSTSLLLYPPILGVPLECRAGSPVEETHTCVMEPDNIKSEPKSPCHLPNSRAVSPSECVDSVYPVGVAVSSADSRSSVPSTDDDDLDLPVTPSSPTGCDSTPSGMPVQSTSTVKTLPCENLCRDVGNTDSDNSQNVDMAPKANVSHLQHGQNSISEVVSSNTAGNDLRRAAAGFGKFSNRLHNKRCSNRMASLRYRARKIQDVQQAEDEIAMLTMTNASLRLEVRRIEDEIAYMKGVLRDTVVAKVPAQLHVIAQSKDK</sequence>
<feature type="compositionally biased region" description="Polar residues" evidence="2">
    <location>
        <begin position="148"/>
        <end position="164"/>
    </location>
</feature>
<reference evidence="4" key="2">
    <citation type="submission" date="2021-09" db="EMBL/GenBank/DDBJ databases">
        <authorList>
            <person name="Jia N."/>
            <person name="Wang J."/>
            <person name="Shi W."/>
            <person name="Du L."/>
            <person name="Sun Y."/>
            <person name="Zhan W."/>
            <person name="Jiang J."/>
            <person name="Wang Q."/>
            <person name="Zhang B."/>
            <person name="Ji P."/>
            <person name="Sakyi L.B."/>
            <person name="Cui X."/>
            <person name="Yuan T."/>
            <person name="Jiang B."/>
            <person name="Yang W."/>
            <person name="Lam T.T.-Y."/>
            <person name="Chang Q."/>
            <person name="Ding S."/>
            <person name="Wang X."/>
            <person name="Zhu J."/>
            <person name="Ruan X."/>
            <person name="Zhao L."/>
            <person name="Wei J."/>
            <person name="Que T."/>
            <person name="Du C."/>
            <person name="Cheng J."/>
            <person name="Dai P."/>
            <person name="Han X."/>
            <person name="Huang E."/>
            <person name="Gao Y."/>
            <person name="Liu J."/>
            <person name="Shao H."/>
            <person name="Ye R."/>
            <person name="Li L."/>
            <person name="Wei W."/>
            <person name="Wang X."/>
            <person name="Wang C."/>
            <person name="Huo Q."/>
            <person name="Li W."/>
            <person name="Guo W."/>
            <person name="Chen H."/>
            <person name="Chen S."/>
            <person name="Zhou L."/>
            <person name="Zhou L."/>
            <person name="Ni X."/>
            <person name="Tian J."/>
            <person name="Zhou Y."/>
            <person name="Sheng Y."/>
            <person name="Liu T."/>
            <person name="Pan Y."/>
            <person name="Xia L."/>
            <person name="Li J."/>
            <person name="Zhao F."/>
            <person name="Cao W."/>
        </authorList>
    </citation>
    <scope>NUCLEOTIDE SEQUENCE</scope>
    <source>
        <strain evidence="4">Rsan-2018</strain>
        <tissue evidence="4">Larvae</tissue>
    </source>
</reference>
<evidence type="ECO:0000256" key="2">
    <source>
        <dbReference type="SAM" id="MobiDB-lite"/>
    </source>
</evidence>
<reference evidence="4" key="1">
    <citation type="journal article" date="2020" name="Cell">
        <title>Large-Scale Comparative Analyses of Tick Genomes Elucidate Their Genetic Diversity and Vector Capacities.</title>
        <authorList>
            <consortium name="Tick Genome and Microbiome Consortium (TIGMIC)"/>
            <person name="Jia N."/>
            <person name="Wang J."/>
            <person name="Shi W."/>
            <person name="Du L."/>
            <person name="Sun Y."/>
            <person name="Zhan W."/>
            <person name="Jiang J.F."/>
            <person name="Wang Q."/>
            <person name="Zhang B."/>
            <person name="Ji P."/>
            <person name="Bell-Sakyi L."/>
            <person name="Cui X.M."/>
            <person name="Yuan T.T."/>
            <person name="Jiang B.G."/>
            <person name="Yang W.F."/>
            <person name="Lam T.T."/>
            <person name="Chang Q.C."/>
            <person name="Ding S.J."/>
            <person name="Wang X.J."/>
            <person name="Zhu J.G."/>
            <person name="Ruan X.D."/>
            <person name="Zhao L."/>
            <person name="Wei J.T."/>
            <person name="Ye R.Z."/>
            <person name="Que T.C."/>
            <person name="Du C.H."/>
            <person name="Zhou Y.H."/>
            <person name="Cheng J.X."/>
            <person name="Dai P.F."/>
            <person name="Guo W.B."/>
            <person name="Han X.H."/>
            <person name="Huang E.J."/>
            <person name="Li L.F."/>
            <person name="Wei W."/>
            <person name="Gao Y.C."/>
            <person name="Liu J.Z."/>
            <person name="Shao H.Z."/>
            <person name="Wang X."/>
            <person name="Wang C.C."/>
            <person name="Yang T.C."/>
            <person name="Huo Q.B."/>
            <person name="Li W."/>
            <person name="Chen H.Y."/>
            <person name="Chen S.E."/>
            <person name="Zhou L.G."/>
            <person name="Ni X.B."/>
            <person name="Tian J.H."/>
            <person name="Sheng Y."/>
            <person name="Liu T."/>
            <person name="Pan Y.S."/>
            <person name="Xia L.Y."/>
            <person name="Li J."/>
            <person name="Zhao F."/>
            <person name="Cao W.C."/>
        </authorList>
    </citation>
    <scope>NUCLEOTIDE SEQUENCE</scope>
    <source>
        <strain evidence="4">Rsan-2018</strain>
    </source>
</reference>
<dbReference type="InterPro" id="IPR004827">
    <property type="entry name" value="bZIP"/>
</dbReference>
<feature type="region of interest" description="Disordered" evidence="2">
    <location>
        <begin position="1"/>
        <end position="20"/>
    </location>
</feature>
<protein>
    <recommendedName>
        <fullName evidence="3">BZIP domain-containing protein</fullName>
    </recommendedName>
</protein>
<dbReference type="EMBL" id="JABSTV010001253">
    <property type="protein sequence ID" value="KAH7943503.1"/>
    <property type="molecule type" value="Genomic_DNA"/>
</dbReference>
<dbReference type="VEuPathDB" id="VectorBase:RSAN_039019"/>
<keyword evidence="5" id="KW-1185">Reference proteome</keyword>
<comment type="caution">
    <text evidence="4">The sequence shown here is derived from an EMBL/GenBank/DDBJ whole genome shotgun (WGS) entry which is preliminary data.</text>
</comment>
<dbReference type="AlphaFoldDB" id="A0A9D4PIV0"/>
<accession>A0A9D4PIV0</accession>
<feature type="coiled-coil region" evidence="1">
    <location>
        <begin position="255"/>
        <end position="282"/>
    </location>
</feature>
<feature type="region of interest" description="Disordered" evidence="2">
    <location>
        <begin position="122"/>
        <end position="164"/>
    </location>
</feature>
<evidence type="ECO:0000259" key="3">
    <source>
        <dbReference type="PROSITE" id="PS50217"/>
    </source>
</evidence>
<feature type="compositionally biased region" description="Low complexity" evidence="2">
    <location>
        <begin position="122"/>
        <end position="132"/>
    </location>
</feature>
<name>A0A9D4PIV0_RHISA</name>
<evidence type="ECO:0000256" key="1">
    <source>
        <dbReference type="SAM" id="Coils"/>
    </source>
</evidence>
<evidence type="ECO:0000313" key="5">
    <source>
        <dbReference type="Proteomes" id="UP000821837"/>
    </source>
</evidence>